<keyword evidence="2" id="KW-1185">Reference proteome</keyword>
<dbReference type="Proteomes" id="UP001187192">
    <property type="component" value="Unassembled WGS sequence"/>
</dbReference>
<protein>
    <submittedName>
        <fullName evidence="1">Uncharacterized protein</fullName>
    </submittedName>
</protein>
<reference evidence="1" key="1">
    <citation type="submission" date="2023-07" db="EMBL/GenBank/DDBJ databases">
        <title>draft genome sequence of fig (Ficus carica).</title>
        <authorList>
            <person name="Takahashi T."/>
            <person name="Nishimura K."/>
        </authorList>
    </citation>
    <scope>NUCLEOTIDE SEQUENCE</scope>
</reference>
<proteinExistence type="predicted"/>
<evidence type="ECO:0000313" key="2">
    <source>
        <dbReference type="Proteomes" id="UP001187192"/>
    </source>
</evidence>
<dbReference type="EMBL" id="BTGU01000006">
    <property type="protein sequence ID" value="GMN36185.1"/>
    <property type="molecule type" value="Genomic_DNA"/>
</dbReference>
<evidence type="ECO:0000313" key="1">
    <source>
        <dbReference type="EMBL" id="GMN36185.1"/>
    </source>
</evidence>
<dbReference type="Gramene" id="FCD_00006564-RA">
    <property type="protein sequence ID" value="FCD_00006564-RA:cds"/>
    <property type="gene ID" value="FCD_00006564"/>
</dbReference>
<comment type="caution">
    <text evidence="1">The sequence shown here is derived from an EMBL/GenBank/DDBJ whole genome shotgun (WGS) entry which is preliminary data.</text>
</comment>
<name>A0AA87ZMU1_FICCA</name>
<accession>A0AA87ZMU1</accession>
<sequence>MVVDVADSTAEGKKKKAREMEEDEAILEVDWVSKSGIILHSTKLFG</sequence>
<dbReference type="AlphaFoldDB" id="A0AA87ZMU1"/>
<gene>
    <name evidence="1" type="ORF">TIFTF001_005820</name>
</gene>
<organism evidence="1 2">
    <name type="scientific">Ficus carica</name>
    <name type="common">Common fig</name>
    <dbReference type="NCBI Taxonomy" id="3494"/>
    <lineage>
        <taxon>Eukaryota</taxon>
        <taxon>Viridiplantae</taxon>
        <taxon>Streptophyta</taxon>
        <taxon>Embryophyta</taxon>
        <taxon>Tracheophyta</taxon>
        <taxon>Spermatophyta</taxon>
        <taxon>Magnoliopsida</taxon>
        <taxon>eudicotyledons</taxon>
        <taxon>Gunneridae</taxon>
        <taxon>Pentapetalae</taxon>
        <taxon>rosids</taxon>
        <taxon>fabids</taxon>
        <taxon>Rosales</taxon>
        <taxon>Moraceae</taxon>
        <taxon>Ficeae</taxon>
        <taxon>Ficus</taxon>
    </lineage>
</organism>